<keyword evidence="2" id="KW-0813">Transport</keyword>
<keyword evidence="3" id="KW-0653">Protein transport</keyword>
<evidence type="ECO:0000256" key="3">
    <source>
        <dbReference type="ARBA" id="ARBA00022927"/>
    </source>
</evidence>
<feature type="region of interest" description="Disordered" evidence="4">
    <location>
        <begin position="34"/>
        <end position="58"/>
    </location>
</feature>
<dbReference type="EMBL" id="GG738909">
    <property type="protein sequence ID" value="EFC38239.1"/>
    <property type="molecule type" value="Genomic_DNA"/>
</dbReference>
<evidence type="ECO:0000256" key="2">
    <source>
        <dbReference type="ARBA" id="ARBA00022448"/>
    </source>
</evidence>
<comment type="similarity">
    <text evidence="1">Belongs to the importin alpha family.</text>
</comment>
<dbReference type="InterPro" id="IPR000225">
    <property type="entry name" value="Armadillo"/>
</dbReference>
<evidence type="ECO:0000256" key="1">
    <source>
        <dbReference type="ARBA" id="ARBA00010394"/>
    </source>
</evidence>
<dbReference type="InParanoid" id="D2VY04"/>
<evidence type="ECO:0000313" key="5">
    <source>
        <dbReference type="EMBL" id="EFC38239.1"/>
    </source>
</evidence>
<dbReference type="InterPro" id="IPR011989">
    <property type="entry name" value="ARM-like"/>
</dbReference>
<dbReference type="GeneID" id="8857793"/>
<evidence type="ECO:0000256" key="4">
    <source>
        <dbReference type="SAM" id="MobiDB-lite"/>
    </source>
</evidence>
<dbReference type="SUPFAM" id="SSF48371">
    <property type="entry name" value="ARM repeat"/>
    <property type="match status" value="1"/>
</dbReference>
<gene>
    <name evidence="5" type="ORF">NAEGRDRAFT_59548</name>
</gene>
<dbReference type="AlphaFoldDB" id="D2VY04"/>
<dbReference type="KEGG" id="ngr:NAEGRDRAFT_59548"/>
<dbReference type="OrthoDB" id="29145at2759"/>
<dbReference type="VEuPathDB" id="AmoebaDB:NAEGRDRAFT_59548"/>
<protein>
    <submittedName>
        <fullName evidence="5">Predicted protein</fullName>
    </submittedName>
</protein>
<accession>D2VY04</accession>
<dbReference type="SMART" id="SM00185">
    <property type="entry name" value="ARM"/>
    <property type="match status" value="4"/>
</dbReference>
<sequence>MDPNRLIQPEETFDKQIVSNLSVDSSTCVSEHFTSLTDEENSNQSSSLDYSLSSTSNSSNGGANFNYSVENLKLSLSTNGNVNSSNNRVMNASFIDGNESNLMSESFVNHSQMIVSNVGLSNCNSLPVVAVQGFKLGESQPKSNNILPIDKESCKDSVNIVNSIQKIMDESEPCMIKHENFRPTIKLSPQKHALFLKKKKMNRRESILNQVKLSSRLTGNKHSCRIGPAKRKDLSLEQMKSQRLDKKNNFHLELDLDILFTEKLVEKLPILVESSNDITETVFEMHDEKQAPPIDATPTNSTTTTTSPHHLSCNFSCKYCNDFNRNCTINNSIKETQHEVFNIVKYNLVKLKDLLDSDDLDFEDSIDSVLESDCVQTLISYLDTSIYGKYFSLKQESCNNCKSMSNLSMKDILSLQLVATQVVKKLSCGRMDQVETLVTKLTITKLILLINSMCDSIRYEALWICGNLAKHHHNFRDDLLDSNVLNEIVTLITGFSGTTDLNEDTTSLLRMAAWCFSKLCFGTVFPKERHMRKEIELLDKFLSFEDSDILKNVCRALGRLMLPKEMIDVFLKTGRLPKIVDLLKHVDDNVIGQALVAAVNISAGTDEETQELVTLNALNVCYDILKSNKSRTIKVDAMILVSNIAACTEKQVECAVECGVLELVANLFHNRDTHIDMKKEAVWIFSNSTSNGTEQHLELFTEKYQILVPVAKMVMNCNDTNVVTLGLQTLLRIVQYYDEDKEPEQLAGVLAKLNECGADKYISQMDTNRYGTAAKLNKYFTPKK</sequence>
<dbReference type="Proteomes" id="UP000006671">
    <property type="component" value="Unassembled WGS sequence"/>
</dbReference>
<feature type="compositionally biased region" description="Low complexity" evidence="4">
    <location>
        <begin position="42"/>
        <end position="58"/>
    </location>
</feature>
<dbReference type="InterPro" id="IPR016024">
    <property type="entry name" value="ARM-type_fold"/>
</dbReference>
<dbReference type="RefSeq" id="XP_002670983.1">
    <property type="nucleotide sequence ID" value="XM_002670937.1"/>
</dbReference>
<organism evidence="6">
    <name type="scientific">Naegleria gruberi</name>
    <name type="common">Amoeba</name>
    <dbReference type="NCBI Taxonomy" id="5762"/>
    <lineage>
        <taxon>Eukaryota</taxon>
        <taxon>Discoba</taxon>
        <taxon>Heterolobosea</taxon>
        <taxon>Tetramitia</taxon>
        <taxon>Eutetramitia</taxon>
        <taxon>Vahlkampfiidae</taxon>
        <taxon>Naegleria</taxon>
    </lineage>
</organism>
<proteinExistence type="inferred from homology"/>
<dbReference type="GO" id="GO:0015031">
    <property type="term" value="P:protein transport"/>
    <property type="evidence" value="ECO:0007669"/>
    <property type="project" value="UniProtKB-KW"/>
</dbReference>
<name>D2VY04_NAEGR</name>
<evidence type="ECO:0000313" key="6">
    <source>
        <dbReference type="Proteomes" id="UP000006671"/>
    </source>
</evidence>
<dbReference type="STRING" id="5762.D2VY04"/>
<dbReference type="eggNOG" id="KOG0166">
    <property type="taxonomic scope" value="Eukaryota"/>
</dbReference>
<dbReference type="Gene3D" id="1.25.10.10">
    <property type="entry name" value="Leucine-rich Repeat Variant"/>
    <property type="match status" value="1"/>
</dbReference>
<reference evidence="5 6" key="1">
    <citation type="journal article" date="2010" name="Cell">
        <title>The genome of Naegleria gruberi illuminates early eukaryotic versatility.</title>
        <authorList>
            <person name="Fritz-Laylin L.K."/>
            <person name="Prochnik S.E."/>
            <person name="Ginger M.L."/>
            <person name="Dacks J.B."/>
            <person name="Carpenter M.L."/>
            <person name="Field M.C."/>
            <person name="Kuo A."/>
            <person name="Paredez A."/>
            <person name="Chapman J."/>
            <person name="Pham J."/>
            <person name="Shu S."/>
            <person name="Neupane R."/>
            <person name="Cipriano M."/>
            <person name="Mancuso J."/>
            <person name="Tu H."/>
            <person name="Salamov A."/>
            <person name="Lindquist E."/>
            <person name="Shapiro H."/>
            <person name="Lucas S."/>
            <person name="Grigoriev I.V."/>
            <person name="Cande W.Z."/>
            <person name="Fulton C."/>
            <person name="Rokhsar D.S."/>
            <person name="Dawson S.C."/>
        </authorList>
    </citation>
    <scope>NUCLEOTIDE SEQUENCE [LARGE SCALE GENOMIC DNA]</scope>
    <source>
        <strain evidence="5 6">NEG-M</strain>
    </source>
</reference>
<keyword evidence="6" id="KW-1185">Reference proteome</keyword>
<dbReference type="PANTHER" id="PTHR23316">
    <property type="entry name" value="IMPORTIN ALPHA"/>
    <property type="match status" value="1"/>
</dbReference>